<dbReference type="Pfam" id="PF24626">
    <property type="entry name" value="SH3_Tf2-1"/>
    <property type="match status" value="1"/>
</dbReference>
<protein>
    <recommendedName>
        <fullName evidence="1">Chromo domain-containing protein</fullName>
    </recommendedName>
</protein>
<feature type="non-terminal residue" evidence="2">
    <location>
        <position position="1"/>
    </location>
</feature>
<reference evidence="2 3" key="1">
    <citation type="journal article" date="2018" name="Front. Plant Sci.">
        <title>Red Clover (Trifolium pratense) and Zigzag Clover (T. medium) - A Picture of Genomic Similarities and Differences.</title>
        <authorList>
            <person name="Dluhosova J."/>
            <person name="Istvanek J."/>
            <person name="Nedelnik J."/>
            <person name="Repkova J."/>
        </authorList>
    </citation>
    <scope>NUCLEOTIDE SEQUENCE [LARGE SCALE GENOMIC DNA]</scope>
    <source>
        <strain evidence="3">cv. 10/8</strain>
        <tissue evidence="2">Leaf</tissue>
    </source>
</reference>
<dbReference type="InterPro" id="IPR000953">
    <property type="entry name" value="Chromo/chromo_shadow_dom"/>
</dbReference>
<comment type="caution">
    <text evidence="2">The sequence shown here is derived from an EMBL/GenBank/DDBJ whole genome shotgun (WGS) entry which is preliminary data.</text>
</comment>
<name>A0A392R9L4_9FABA</name>
<dbReference type="PANTHER" id="PTHR46148">
    <property type="entry name" value="CHROMO DOMAIN-CONTAINING PROTEIN"/>
    <property type="match status" value="1"/>
</dbReference>
<dbReference type="EMBL" id="LXQA010203565">
    <property type="protein sequence ID" value="MCI33338.1"/>
    <property type="molecule type" value="Genomic_DNA"/>
</dbReference>
<dbReference type="Pfam" id="PF00385">
    <property type="entry name" value="Chromo"/>
    <property type="match status" value="1"/>
</dbReference>
<dbReference type="InterPro" id="IPR023780">
    <property type="entry name" value="Chromo_domain"/>
</dbReference>
<feature type="non-terminal residue" evidence="2">
    <location>
        <position position="137"/>
    </location>
</feature>
<accession>A0A392R9L4</accession>
<dbReference type="InterPro" id="IPR056924">
    <property type="entry name" value="SH3_Tf2-1"/>
</dbReference>
<evidence type="ECO:0000313" key="2">
    <source>
        <dbReference type="EMBL" id="MCI33338.1"/>
    </source>
</evidence>
<organism evidence="2 3">
    <name type="scientific">Trifolium medium</name>
    <dbReference type="NCBI Taxonomy" id="97028"/>
    <lineage>
        <taxon>Eukaryota</taxon>
        <taxon>Viridiplantae</taxon>
        <taxon>Streptophyta</taxon>
        <taxon>Embryophyta</taxon>
        <taxon>Tracheophyta</taxon>
        <taxon>Spermatophyta</taxon>
        <taxon>Magnoliopsida</taxon>
        <taxon>eudicotyledons</taxon>
        <taxon>Gunneridae</taxon>
        <taxon>Pentapetalae</taxon>
        <taxon>rosids</taxon>
        <taxon>fabids</taxon>
        <taxon>Fabales</taxon>
        <taxon>Fabaceae</taxon>
        <taxon>Papilionoideae</taxon>
        <taxon>50 kb inversion clade</taxon>
        <taxon>NPAAA clade</taxon>
        <taxon>Hologalegina</taxon>
        <taxon>IRL clade</taxon>
        <taxon>Trifolieae</taxon>
        <taxon>Trifolium</taxon>
    </lineage>
</organism>
<dbReference type="Gene3D" id="2.40.50.40">
    <property type="match status" value="1"/>
</dbReference>
<dbReference type="Proteomes" id="UP000265520">
    <property type="component" value="Unassembled WGS sequence"/>
</dbReference>
<evidence type="ECO:0000313" key="3">
    <source>
        <dbReference type="Proteomes" id="UP000265520"/>
    </source>
</evidence>
<sequence length="137" mass="15914">NVGDMVYLKIAPYKLKKLAKRVNQKLSPRYYGPYEVIKRIGKVAYELKLPDDTRVHPVFHASLLKKAITPNVEPQPLPDCMNEDWHLEPIPEDALDTRKNEQGIVEVLVKWRGLPDFENSWESVDKMRAEFPGFLLE</sequence>
<dbReference type="SUPFAM" id="SSF54160">
    <property type="entry name" value="Chromo domain-like"/>
    <property type="match status" value="1"/>
</dbReference>
<dbReference type="InterPro" id="IPR016197">
    <property type="entry name" value="Chromo-like_dom_sf"/>
</dbReference>
<dbReference type="PANTHER" id="PTHR46148:SF52">
    <property type="entry name" value="OS04G0603800 PROTEIN"/>
    <property type="match status" value="1"/>
</dbReference>
<dbReference type="PROSITE" id="PS50013">
    <property type="entry name" value="CHROMO_2"/>
    <property type="match status" value="1"/>
</dbReference>
<feature type="domain" description="Chromo" evidence="1">
    <location>
        <begin position="89"/>
        <end position="137"/>
    </location>
</feature>
<keyword evidence="3" id="KW-1185">Reference proteome</keyword>
<proteinExistence type="predicted"/>
<dbReference type="AlphaFoldDB" id="A0A392R9L4"/>
<evidence type="ECO:0000259" key="1">
    <source>
        <dbReference type="PROSITE" id="PS50013"/>
    </source>
</evidence>